<evidence type="ECO:0000256" key="3">
    <source>
        <dbReference type="ARBA" id="ARBA00022840"/>
    </source>
</evidence>
<keyword evidence="6" id="KW-1185">Reference proteome</keyword>
<reference evidence="5 6" key="1">
    <citation type="submission" date="2023-09" db="EMBL/GenBank/DDBJ databases">
        <title>Demequina sp. a novel bacteria isolated from Capsicum annuum.</title>
        <authorList>
            <person name="Humaira Z."/>
            <person name="Lee J."/>
            <person name="Cho D."/>
        </authorList>
    </citation>
    <scope>NUCLEOTIDE SEQUENCE [LARGE SCALE GENOMIC DNA]</scope>
    <source>
        <strain evidence="5 6">OYTSA14</strain>
    </source>
</reference>
<keyword evidence="3 5" id="KW-0067">ATP-binding</keyword>
<evidence type="ECO:0000256" key="2">
    <source>
        <dbReference type="ARBA" id="ARBA00022741"/>
    </source>
</evidence>
<dbReference type="InterPro" id="IPR015854">
    <property type="entry name" value="ABC_transpr_LolD-like"/>
</dbReference>
<accession>A0AA96F7P7</accession>
<feature type="domain" description="ABC transporter" evidence="4">
    <location>
        <begin position="13"/>
        <end position="243"/>
    </location>
</feature>
<dbReference type="GO" id="GO:0022857">
    <property type="term" value="F:transmembrane transporter activity"/>
    <property type="evidence" value="ECO:0007669"/>
    <property type="project" value="TreeGrafter"/>
</dbReference>
<dbReference type="GO" id="GO:0016887">
    <property type="term" value="F:ATP hydrolysis activity"/>
    <property type="evidence" value="ECO:0007669"/>
    <property type="project" value="InterPro"/>
</dbReference>
<organism evidence="5 6">
    <name type="scientific">Demequina capsici</name>
    <dbReference type="NCBI Taxonomy" id="3075620"/>
    <lineage>
        <taxon>Bacteria</taxon>
        <taxon>Bacillati</taxon>
        <taxon>Actinomycetota</taxon>
        <taxon>Actinomycetes</taxon>
        <taxon>Micrococcales</taxon>
        <taxon>Demequinaceae</taxon>
        <taxon>Demequina</taxon>
    </lineage>
</organism>
<evidence type="ECO:0000259" key="4">
    <source>
        <dbReference type="PROSITE" id="PS50893"/>
    </source>
</evidence>
<name>A0AA96F7P7_9MICO</name>
<dbReference type="Pfam" id="PF00005">
    <property type="entry name" value="ABC_tran"/>
    <property type="match status" value="1"/>
</dbReference>
<evidence type="ECO:0000256" key="1">
    <source>
        <dbReference type="ARBA" id="ARBA00022448"/>
    </source>
</evidence>
<keyword evidence="1" id="KW-0813">Transport</keyword>
<dbReference type="GO" id="GO:0098796">
    <property type="term" value="C:membrane protein complex"/>
    <property type="evidence" value="ECO:0007669"/>
    <property type="project" value="UniProtKB-ARBA"/>
</dbReference>
<evidence type="ECO:0000313" key="6">
    <source>
        <dbReference type="Proteomes" id="UP001304125"/>
    </source>
</evidence>
<proteinExistence type="predicted"/>
<dbReference type="SUPFAM" id="SSF52540">
    <property type="entry name" value="P-loop containing nucleoside triphosphate hydrolases"/>
    <property type="match status" value="1"/>
</dbReference>
<dbReference type="InterPro" id="IPR017911">
    <property type="entry name" value="MacB-like_ATP-bd"/>
</dbReference>
<dbReference type="InterPro" id="IPR003593">
    <property type="entry name" value="AAA+_ATPase"/>
</dbReference>
<dbReference type="RefSeq" id="WP_313498824.1">
    <property type="nucleotide sequence ID" value="NZ_CP134879.1"/>
</dbReference>
<dbReference type="FunFam" id="3.40.50.300:FF:000032">
    <property type="entry name" value="Export ABC transporter ATP-binding protein"/>
    <property type="match status" value="1"/>
</dbReference>
<gene>
    <name evidence="5" type="ORF">RN606_00690</name>
</gene>
<dbReference type="Gene3D" id="3.40.50.300">
    <property type="entry name" value="P-loop containing nucleotide triphosphate hydrolases"/>
    <property type="match status" value="1"/>
</dbReference>
<dbReference type="AlphaFoldDB" id="A0AA96F7P7"/>
<dbReference type="PANTHER" id="PTHR24220">
    <property type="entry name" value="IMPORT ATP-BINDING PROTEIN"/>
    <property type="match status" value="1"/>
</dbReference>
<dbReference type="GO" id="GO:0005524">
    <property type="term" value="F:ATP binding"/>
    <property type="evidence" value="ECO:0007669"/>
    <property type="project" value="UniProtKB-KW"/>
</dbReference>
<dbReference type="PANTHER" id="PTHR24220:SF686">
    <property type="entry name" value="BLL7988 PROTEIN"/>
    <property type="match status" value="1"/>
</dbReference>
<evidence type="ECO:0000313" key="5">
    <source>
        <dbReference type="EMBL" id="WNM24698.1"/>
    </source>
</evidence>
<dbReference type="Proteomes" id="UP001304125">
    <property type="component" value="Chromosome"/>
</dbReference>
<dbReference type="EMBL" id="CP134879">
    <property type="protein sequence ID" value="WNM24698.1"/>
    <property type="molecule type" value="Genomic_DNA"/>
</dbReference>
<dbReference type="InterPro" id="IPR003439">
    <property type="entry name" value="ABC_transporter-like_ATP-bd"/>
</dbReference>
<dbReference type="InterPro" id="IPR027417">
    <property type="entry name" value="P-loop_NTPase"/>
</dbReference>
<dbReference type="PROSITE" id="PS00211">
    <property type="entry name" value="ABC_TRANSPORTER_1"/>
    <property type="match status" value="1"/>
</dbReference>
<dbReference type="PROSITE" id="PS50893">
    <property type="entry name" value="ABC_TRANSPORTER_2"/>
    <property type="match status" value="1"/>
</dbReference>
<keyword evidence="2" id="KW-0547">Nucleotide-binding</keyword>
<dbReference type="InterPro" id="IPR017871">
    <property type="entry name" value="ABC_transporter-like_CS"/>
</dbReference>
<dbReference type="GO" id="GO:0005886">
    <property type="term" value="C:plasma membrane"/>
    <property type="evidence" value="ECO:0007669"/>
    <property type="project" value="TreeGrafter"/>
</dbReference>
<sequence length="243" mass="25730">MSTDTTVVANRGVRVTGLTKVFGQGDSAVHALKGIDLELASGELVVILGPSGSGKTTLCNIIGGIETSTEGRVEVAGVDISDVPPGRLSDFRRDHVGFIFQFFNLIPTLTARENVEVIIEMTGRGNRTQVPEFLEAVGLGDRMGSFPSQLSGGQQQRVAVARALATDPDILFADEPTGALDLPTGQQILGLLQELHRQGRTIIVVTHNASVAQIADRVITLVDGRIASSQVNDHPADAADVTW</sequence>
<dbReference type="CDD" id="cd03255">
    <property type="entry name" value="ABC_MJ0796_LolCDE_FtsE"/>
    <property type="match status" value="1"/>
</dbReference>
<protein>
    <submittedName>
        <fullName evidence="5">ABC transporter ATP-binding protein</fullName>
    </submittedName>
</protein>
<dbReference type="SMART" id="SM00382">
    <property type="entry name" value="AAA"/>
    <property type="match status" value="1"/>
</dbReference>